<keyword evidence="6 7" id="KW-0998">Cell outer membrane</keyword>
<dbReference type="Proteomes" id="UP000269412">
    <property type="component" value="Unassembled WGS sequence"/>
</dbReference>
<dbReference type="Pfam" id="PF13715">
    <property type="entry name" value="CarbopepD_reg_2"/>
    <property type="match status" value="1"/>
</dbReference>
<proteinExistence type="inferred from homology"/>
<gene>
    <name evidence="10" type="ORF">CLV91_1991</name>
</gene>
<comment type="similarity">
    <text evidence="7">Belongs to the TonB-dependent receptor family.</text>
</comment>
<evidence type="ECO:0000256" key="5">
    <source>
        <dbReference type="ARBA" id="ARBA00023136"/>
    </source>
</evidence>
<keyword evidence="2 7" id="KW-0813">Transport</keyword>
<feature type="signal peptide" evidence="8">
    <location>
        <begin position="1"/>
        <end position="37"/>
    </location>
</feature>
<dbReference type="OrthoDB" id="9768177at2"/>
<dbReference type="AlphaFoldDB" id="A0A495E8L0"/>
<dbReference type="Pfam" id="PF07715">
    <property type="entry name" value="Plug"/>
    <property type="match status" value="1"/>
</dbReference>
<dbReference type="NCBIfam" id="TIGR04056">
    <property type="entry name" value="OMP_RagA_SusC"/>
    <property type="match status" value="1"/>
</dbReference>
<evidence type="ECO:0000256" key="6">
    <source>
        <dbReference type="ARBA" id="ARBA00023237"/>
    </source>
</evidence>
<dbReference type="InterPro" id="IPR008969">
    <property type="entry name" value="CarboxyPept-like_regulatory"/>
</dbReference>
<protein>
    <submittedName>
        <fullName evidence="10">TonB-linked SusC/RagA family outer membrane protein</fullName>
    </submittedName>
</protein>
<dbReference type="InterPro" id="IPR036942">
    <property type="entry name" value="Beta-barrel_TonB_sf"/>
</dbReference>
<evidence type="ECO:0000256" key="8">
    <source>
        <dbReference type="SAM" id="SignalP"/>
    </source>
</evidence>
<dbReference type="Gene3D" id="2.170.130.10">
    <property type="entry name" value="TonB-dependent receptor, plug domain"/>
    <property type="match status" value="1"/>
</dbReference>
<evidence type="ECO:0000256" key="2">
    <source>
        <dbReference type="ARBA" id="ARBA00022448"/>
    </source>
</evidence>
<dbReference type="InterPro" id="IPR039426">
    <property type="entry name" value="TonB-dep_rcpt-like"/>
</dbReference>
<reference evidence="10 11" key="1">
    <citation type="submission" date="2018-10" db="EMBL/GenBank/DDBJ databases">
        <title>Genomic Encyclopedia of Archaeal and Bacterial Type Strains, Phase II (KMG-II): from individual species to whole genera.</title>
        <authorList>
            <person name="Goeker M."/>
        </authorList>
    </citation>
    <scope>NUCLEOTIDE SEQUENCE [LARGE SCALE GENOMIC DNA]</scope>
    <source>
        <strain evidence="10 11">DSM 25230</strain>
    </source>
</reference>
<dbReference type="InterPro" id="IPR023997">
    <property type="entry name" value="TonB-dep_OMP_SusC/RagA_CS"/>
</dbReference>
<evidence type="ECO:0000259" key="9">
    <source>
        <dbReference type="Pfam" id="PF07715"/>
    </source>
</evidence>
<keyword evidence="8" id="KW-0732">Signal</keyword>
<organism evidence="10 11">
    <name type="scientific">Maribacter vaceletii</name>
    <dbReference type="NCBI Taxonomy" id="1206816"/>
    <lineage>
        <taxon>Bacteria</taxon>
        <taxon>Pseudomonadati</taxon>
        <taxon>Bacteroidota</taxon>
        <taxon>Flavobacteriia</taxon>
        <taxon>Flavobacteriales</taxon>
        <taxon>Flavobacteriaceae</taxon>
        <taxon>Maribacter</taxon>
    </lineage>
</organism>
<comment type="subcellular location">
    <subcellularLocation>
        <location evidence="1 7">Cell outer membrane</location>
        <topology evidence="1 7">Multi-pass membrane protein</topology>
    </subcellularLocation>
</comment>
<dbReference type="SUPFAM" id="SSF56935">
    <property type="entry name" value="Porins"/>
    <property type="match status" value="1"/>
</dbReference>
<feature type="domain" description="TonB-dependent receptor plug" evidence="9">
    <location>
        <begin position="232"/>
        <end position="338"/>
    </location>
</feature>
<evidence type="ECO:0000256" key="4">
    <source>
        <dbReference type="ARBA" id="ARBA00022692"/>
    </source>
</evidence>
<dbReference type="Gene3D" id="2.60.40.1120">
    <property type="entry name" value="Carboxypeptidase-like, regulatory domain"/>
    <property type="match status" value="1"/>
</dbReference>
<dbReference type="NCBIfam" id="TIGR04057">
    <property type="entry name" value="SusC_RagA_signa"/>
    <property type="match status" value="1"/>
</dbReference>
<dbReference type="FunFam" id="2.60.40.1120:FF:000003">
    <property type="entry name" value="Outer membrane protein Omp121"/>
    <property type="match status" value="1"/>
</dbReference>
<comment type="caution">
    <text evidence="10">The sequence shown here is derived from an EMBL/GenBank/DDBJ whole genome shotgun (WGS) entry which is preliminary data.</text>
</comment>
<feature type="chain" id="PRO_5019822419" evidence="8">
    <location>
        <begin position="38"/>
        <end position="1139"/>
    </location>
</feature>
<dbReference type="RefSeq" id="WP_121067127.1">
    <property type="nucleotide sequence ID" value="NZ_RBIQ01000008.1"/>
</dbReference>
<keyword evidence="4 7" id="KW-0812">Transmembrane</keyword>
<keyword evidence="5 7" id="KW-0472">Membrane</keyword>
<sequence length="1139" mass="125122">MKKQPSKPKGRFYPLLKFDLKMKLSLLLFFVSFIALQANDTYSQETKVTLNLNDVSVSQFLDEVESSTKFRFVYKLADIDLNRTISIAANKEPINTILNQVFSTTKTKYNIIRKRIYLTEKNNLPIATTNAVENVTSNIQASISGVIVDADGIPLPGANILEKGTSNGTQADFDGNFSITPSREKPTLVISYIGYVTQEVVVANQTTIKVAMAEDAAALDEVVVVGYGSQRVKDVTGSVVQVTAKDFAKGANTNAFQLLQGKASGVQISQSSSAPGGAVEIKVRGLNSVNGGNGVLVVVDGLPNGNVDALSPDDIESIQILKDASASAIYGSRAANGVVLITTKQGSRSGLKVSYNTYVGIQNAAKRIDMLNGEQYMETLNALDFESDPANATDPAYTPLYTDEQIASIGNGFNWQDQILRGGVMQNHQLSLSGGNEKATYYASLNYYDAKGVLRNTGENRYNARINVNVTPTDKLKINFNLNANRTLTDLMPLGTNSISGSVAAALLFDPTLDAQLDAQGRYKLNPFIQVENPEAIMQGFDQNRERNEIIGNAKIEYEIFDGFKMNLNLGGRISGTKFDSYENRWTQAGIGAKGLGLVRNNDNSYGIAEYLLSYEKEVGNHNFKVLGGVTYEKFINREVEATAEGFLSDVNGSDFFGAANPERYATETERFEPTLRSYLGRATYAYKDKYLLTASFRADGTSKFSEKNKTAVFPSASLGWQIGSEPFMEKQELFDNLKLRIGYGEIGNQAINNFETISTFIPGANAVLGGQVLTGAIPSRIPNNNLLWETTKEINLGLDFALLDYKLSGSIEYYVRNTSDQLFQRPVPTSTGFSSFRENFGNVRNKGFDISLSSKNITNDNFSWESDLTFSTLDNEVTEVPDFVGGEVTGGGGYAFAGDFWVVKEGEPMAAFYGYQIDGIYSTQEQVDAANAIFTDGSARAGLGYPIVRDVNGDDKIDPSDRVVLGKPFADYTFGLNNRFKYKNLTLDVYVLGVQGIEAFNNLIAESFYPIDPDRNKLSEYYLNRWTPENINAQYPSMVEPGNYQDGRKVNKWTIQDASFVRIKNITLGYDFPMKALGLQSANFYVSLENFFTFSDFDGFDPDANSAGSQSSSARSQRGTFGDYPLAKTVRIGARFTL</sequence>
<dbReference type="EMBL" id="RBIQ01000008">
    <property type="protein sequence ID" value="RKR13274.1"/>
    <property type="molecule type" value="Genomic_DNA"/>
</dbReference>
<keyword evidence="11" id="KW-1185">Reference proteome</keyword>
<evidence type="ECO:0000256" key="7">
    <source>
        <dbReference type="PROSITE-ProRule" id="PRU01360"/>
    </source>
</evidence>
<evidence type="ECO:0000313" key="11">
    <source>
        <dbReference type="Proteomes" id="UP000269412"/>
    </source>
</evidence>
<dbReference type="InterPro" id="IPR037066">
    <property type="entry name" value="Plug_dom_sf"/>
</dbReference>
<name>A0A495E8L0_9FLAO</name>
<dbReference type="InterPro" id="IPR023996">
    <property type="entry name" value="TonB-dep_OMP_SusC/RagA"/>
</dbReference>
<dbReference type="SUPFAM" id="SSF49464">
    <property type="entry name" value="Carboxypeptidase regulatory domain-like"/>
    <property type="match status" value="1"/>
</dbReference>
<dbReference type="Gene3D" id="2.40.170.20">
    <property type="entry name" value="TonB-dependent receptor, beta-barrel domain"/>
    <property type="match status" value="1"/>
</dbReference>
<accession>A0A495E8L0</accession>
<dbReference type="PROSITE" id="PS52016">
    <property type="entry name" value="TONB_DEPENDENT_REC_3"/>
    <property type="match status" value="1"/>
</dbReference>
<evidence type="ECO:0000256" key="3">
    <source>
        <dbReference type="ARBA" id="ARBA00022452"/>
    </source>
</evidence>
<evidence type="ECO:0000313" key="10">
    <source>
        <dbReference type="EMBL" id="RKR13274.1"/>
    </source>
</evidence>
<dbReference type="GO" id="GO:0009279">
    <property type="term" value="C:cell outer membrane"/>
    <property type="evidence" value="ECO:0007669"/>
    <property type="project" value="UniProtKB-SubCell"/>
</dbReference>
<dbReference type="FunFam" id="2.170.130.10:FF:000008">
    <property type="entry name" value="SusC/RagA family TonB-linked outer membrane protein"/>
    <property type="match status" value="1"/>
</dbReference>
<keyword evidence="3 7" id="KW-1134">Transmembrane beta strand</keyword>
<dbReference type="InterPro" id="IPR012910">
    <property type="entry name" value="Plug_dom"/>
</dbReference>
<evidence type="ECO:0000256" key="1">
    <source>
        <dbReference type="ARBA" id="ARBA00004571"/>
    </source>
</evidence>